<feature type="domain" description="Protein kinase" evidence="1">
    <location>
        <begin position="1"/>
        <end position="147"/>
    </location>
</feature>
<accession>A0A6A6XZK8</accession>
<sequence>MAALKTIRQSQSPMIVHVAELIKADIKNGPRGFCWIASRAILGPTLEHVFLPPQMAWHVLLQLGDAITFIHSLRMAHDDITPDNVMLDHSRESFPGMPNAVLVDFGMLRCWLCKTVWHLIAQGEWDQDLDVVERLPQHNFLEAIKEE</sequence>
<dbReference type="InterPro" id="IPR000719">
    <property type="entry name" value="Prot_kinase_dom"/>
</dbReference>
<name>A0A6A6XZK8_9PEZI</name>
<dbReference type="Gene3D" id="1.10.510.10">
    <property type="entry name" value="Transferase(Phosphotransferase) domain 1"/>
    <property type="match status" value="1"/>
</dbReference>
<dbReference type="AlphaFoldDB" id="A0A6A6XZK8"/>
<reference evidence="4" key="2">
    <citation type="submission" date="2020-04" db="EMBL/GenBank/DDBJ databases">
        <authorList>
            <consortium name="NCBI Genome Project"/>
        </authorList>
    </citation>
    <scope>NUCLEOTIDE SEQUENCE</scope>
    <source>
        <strain evidence="4">CBS 304.34</strain>
    </source>
</reference>
<organism evidence="2">
    <name type="scientific">Mytilinidion resinicola</name>
    <dbReference type="NCBI Taxonomy" id="574789"/>
    <lineage>
        <taxon>Eukaryota</taxon>
        <taxon>Fungi</taxon>
        <taxon>Dikarya</taxon>
        <taxon>Ascomycota</taxon>
        <taxon>Pezizomycotina</taxon>
        <taxon>Dothideomycetes</taxon>
        <taxon>Pleosporomycetidae</taxon>
        <taxon>Mytilinidiales</taxon>
        <taxon>Mytilinidiaceae</taxon>
        <taxon>Mytilinidion</taxon>
    </lineage>
</organism>
<dbReference type="RefSeq" id="XP_033568965.1">
    <property type="nucleotide sequence ID" value="XM_033728666.1"/>
</dbReference>
<evidence type="ECO:0000313" key="3">
    <source>
        <dbReference type="Proteomes" id="UP000504636"/>
    </source>
</evidence>
<proteinExistence type="predicted"/>
<dbReference type="OrthoDB" id="3795368at2759"/>
<dbReference type="PROSITE" id="PS50011">
    <property type="entry name" value="PROTEIN_KINASE_DOM"/>
    <property type="match status" value="1"/>
</dbReference>
<evidence type="ECO:0000259" key="1">
    <source>
        <dbReference type="PROSITE" id="PS50011"/>
    </source>
</evidence>
<dbReference type="EMBL" id="MU003726">
    <property type="protein sequence ID" value="KAF2802001.1"/>
    <property type="molecule type" value="Genomic_DNA"/>
</dbReference>
<dbReference type="GeneID" id="54469559"/>
<gene>
    <name evidence="2 4" type="ORF">BDZ99DRAFT_577218</name>
</gene>
<keyword evidence="3" id="KW-1185">Reference proteome</keyword>
<reference evidence="2 4" key="1">
    <citation type="journal article" date="2020" name="Stud. Mycol.">
        <title>101 Dothideomycetes genomes: a test case for predicting lifestyles and emergence of pathogens.</title>
        <authorList>
            <person name="Haridas S."/>
            <person name="Albert R."/>
            <person name="Binder M."/>
            <person name="Bloem J."/>
            <person name="Labutti K."/>
            <person name="Salamov A."/>
            <person name="Andreopoulos B."/>
            <person name="Baker S."/>
            <person name="Barry K."/>
            <person name="Bills G."/>
            <person name="Bluhm B."/>
            <person name="Cannon C."/>
            <person name="Castanera R."/>
            <person name="Culley D."/>
            <person name="Daum C."/>
            <person name="Ezra D."/>
            <person name="Gonzalez J."/>
            <person name="Henrissat B."/>
            <person name="Kuo A."/>
            <person name="Liang C."/>
            <person name="Lipzen A."/>
            <person name="Lutzoni F."/>
            <person name="Magnuson J."/>
            <person name="Mondo S."/>
            <person name="Nolan M."/>
            <person name="Ohm R."/>
            <person name="Pangilinan J."/>
            <person name="Park H.-J."/>
            <person name="Ramirez L."/>
            <person name="Alfaro M."/>
            <person name="Sun H."/>
            <person name="Tritt A."/>
            <person name="Yoshinaga Y."/>
            <person name="Zwiers L.-H."/>
            <person name="Turgeon B."/>
            <person name="Goodwin S."/>
            <person name="Spatafora J."/>
            <person name="Crous P."/>
            <person name="Grigoriev I."/>
        </authorList>
    </citation>
    <scope>NUCLEOTIDE SEQUENCE</scope>
    <source>
        <strain evidence="2 4">CBS 304.34</strain>
    </source>
</reference>
<dbReference type="Proteomes" id="UP000504636">
    <property type="component" value="Unplaced"/>
</dbReference>
<dbReference type="GO" id="GO:0004672">
    <property type="term" value="F:protein kinase activity"/>
    <property type="evidence" value="ECO:0007669"/>
    <property type="project" value="InterPro"/>
</dbReference>
<reference evidence="4" key="3">
    <citation type="submission" date="2025-04" db="UniProtKB">
        <authorList>
            <consortium name="RefSeq"/>
        </authorList>
    </citation>
    <scope>IDENTIFICATION</scope>
    <source>
        <strain evidence="4">CBS 304.34</strain>
    </source>
</reference>
<protein>
    <recommendedName>
        <fullName evidence="1">Protein kinase domain-containing protein</fullName>
    </recommendedName>
</protein>
<evidence type="ECO:0000313" key="2">
    <source>
        <dbReference type="EMBL" id="KAF2802001.1"/>
    </source>
</evidence>
<dbReference type="GO" id="GO:0005524">
    <property type="term" value="F:ATP binding"/>
    <property type="evidence" value="ECO:0007669"/>
    <property type="project" value="InterPro"/>
</dbReference>
<dbReference type="InterPro" id="IPR011009">
    <property type="entry name" value="Kinase-like_dom_sf"/>
</dbReference>
<evidence type="ECO:0000313" key="4">
    <source>
        <dbReference type="RefSeq" id="XP_033568965.1"/>
    </source>
</evidence>
<dbReference type="SUPFAM" id="SSF56112">
    <property type="entry name" value="Protein kinase-like (PK-like)"/>
    <property type="match status" value="1"/>
</dbReference>